<accession>A0A4U5JB25</accession>
<dbReference type="RefSeq" id="WP_137277063.1">
    <property type="nucleotide sequence ID" value="NZ_QKNX01000005.1"/>
</dbReference>
<dbReference type="Proteomes" id="UP000308037">
    <property type="component" value="Unassembled WGS sequence"/>
</dbReference>
<evidence type="ECO:0000259" key="2">
    <source>
        <dbReference type="Pfam" id="PF26270"/>
    </source>
</evidence>
<feature type="domain" description="DUF8073" evidence="4">
    <location>
        <begin position="17"/>
        <end position="104"/>
    </location>
</feature>
<reference evidence="5 6" key="1">
    <citation type="submission" date="2019-04" db="EMBL/GenBank/DDBJ databases">
        <title>Natronomonas sp. F20-122 a newhaloarchaeon isolated from a saline saltern of Isla Bacuta, Huelva, Spain.</title>
        <authorList>
            <person name="Duran-Viseras A."/>
            <person name="Sanchez-Porro C."/>
            <person name="Ventosa A."/>
        </authorList>
    </citation>
    <scope>NUCLEOTIDE SEQUENCE [LARGE SCALE GENOMIC DNA]</scope>
    <source>
        <strain evidence="5 6">F20-122</strain>
    </source>
</reference>
<organism evidence="5 6">
    <name type="scientific">Natronomonas salsuginis</name>
    <dbReference type="NCBI Taxonomy" id="2217661"/>
    <lineage>
        <taxon>Archaea</taxon>
        <taxon>Methanobacteriati</taxon>
        <taxon>Methanobacteriota</taxon>
        <taxon>Stenosarchaea group</taxon>
        <taxon>Halobacteria</taxon>
        <taxon>Halobacteriales</taxon>
        <taxon>Natronomonadaceae</taxon>
        <taxon>Natronomonas</taxon>
    </lineage>
</organism>
<feature type="domain" description="DUF8073" evidence="2">
    <location>
        <begin position="221"/>
        <end position="284"/>
    </location>
</feature>
<dbReference type="InterPro" id="IPR058809">
    <property type="entry name" value="DUF8073_M"/>
</dbReference>
<dbReference type="AlphaFoldDB" id="A0A4U5JB25"/>
<gene>
    <name evidence="5" type="ORF">DM868_11685</name>
</gene>
<comment type="caution">
    <text evidence="5">The sequence shown here is derived from an EMBL/GenBank/DDBJ whole genome shotgun (WGS) entry which is preliminary data.</text>
</comment>
<feature type="region of interest" description="Disordered" evidence="1">
    <location>
        <begin position="108"/>
        <end position="128"/>
    </location>
</feature>
<dbReference type="OrthoDB" id="238089at2157"/>
<feature type="region of interest" description="Disordered" evidence="1">
    <location>
        <begin position="164"/>
        <end position="205"/>
    </location>
</feature>
<dbReference type="Pfam" id="PF26272">
    <property type="entry name" value="DUF8073_N"/>
    <property type="match status" value="1"/>
</dbReference>
<evidence type="ECO:0000313" key="5">
    <source>
        <dbReference type="EMBL" id="TKR25028.1"/>
    </source>
</evidence>
<evidence type="ECO:0000256" key="1">
    <source>
        <dbReference type="SAM" id="MobiDB-lite"/>
    </source>
</evidence>
<dbReference type="InterPro" id="IPR058811">
    <property type="entry name" value="DUF8073_N"/>
</dbReference>
<proteinExistence type="predicted"/>
<name>A0A4U5JB25_9EURY</name>
<evidence type="ECO:0000313" key="6">
    <source>
        <dbReference type="Proteomes" id="UP000308037"/>
    </source>
</evidence>
<sequence>MPVTISNQQRDKMSTLSHKLKELAGTIEALENNGTPVTDVTTNSAEIESGKSLVAALSITVPLPLRYDGNSESAFSATEVEVTEDDSILVSFEGEITDQELEVITTDHLEQQSEEADTGTPPHRDPDALREAYEQNDTFVEMQRALGSDVTPEAVRQQMIKHGIHEITEEKPSETDGESEQSEDSSTSSVEVSEDTRQAGSSQTAKVFVSDGGFPVDLTVDDLKDVVQSSHTLYEATQRLDTDLEEAREMLKRLNLLDLVTGRLSACDEQTVTGAEIDRRIRSSGLVQV</sequence>
<feature type="compositionally biased region" description="Basic and acidic residues" evidence="1">
    <location>
        <begin position="164"/>
        <end position="174"/>
    </location>
</feature>
<protein>
    <submittedName>
        <fullName evidence="5">Uncharacterized protein</fullName>
    </submittedName>
</protein>
<dbReference type="InterPro" id="IPR058810">
    <property type="entry name" value="DUF8073_C"/>
</dbReference>
<keyword evidence="6" id="KW-1185">Reference proteome</keyword>
<dbReference type="Pfam" id="PF26271">
    <property type="entry name" value="DUF8073_M"/>
    <property type="match status" value="1"/>
</dbReference>
<feature type="domain" description="DUF8073" evidence="3">
    <location>
        <begin position="123"/>
        <end position="163"/>
    </location>
</feature>
<evidence type="ECO:0000259" key="4">
    <source>
        <dbReference type="Pfam" id="PF26272"/>
    </source>
</evidence>
<dbReference type="Pfam" id="PF26270">
    <property type="entry name" value="DUF8073_C"/>
    <property type="match status" value="1"/>
</dbReference>
<evidence type="ECO:0000259" key="3">
    <source>
        <dbReference type="Pfam" id="PF26271"/>
    </source>
</evidence>
<dbReference type="EMBL" id="QKNX01000005">
    <property type="protein sequence ID" value="TKR25028.1"/>
    <property type="molecule type" value="Genomic_DNA"/>
</dbReference>